<dbReference type="InterPro" id="IPR006671">
    <property type="entry name" value="Cyclin_N"/>
</dbReference>
<evidence type="ECO:0000259" key="2">
    <source>
        <dbReference type="SMART" id="SM00385"/>
    </source>
</evidence>
<dbReference type="GO" id="GO:0034605">
    <property type="term" value="P:cellular response to heat"/>
    <property type="evidence" value="ECO:0007669"/>
    <property type="project" value="EnsemblFungi"/>
</dbReference>
<proteinExistence type="inferred from homology"/>
<dbReference type="Gene3D" id="1.10.472.10">
    <property type="entry name" value="Cyclin-like"/>
    <property type="match status" value="2"/>
</dbReference>
<dbReference type="GO" id="GO:0000979">
    <property type="term" value="F:RNA polymerase II core promoter sequence-specific DNA binding"/>
    <property type="evidence" value="ECO:0007669"/>
    <property type="project" value="EnsemblFungi"/>
</dbReference>
<dbReference type="CDD" id="cd20513">
    <property type="entry name" value="CYCLIN_CCNC_rpt1"/>
    <property type="match status" value="1"/>
</dbReference>
<gene>
    <name evidence="3" type="ORF">BABINDRAFT_32686</name>
</gene>
<dbReference type="GeneID" id="30149451"/>
<reference evidence="4" key="1">
    <citation type="submission" date="2016-05" db="EMBL/GenBank/DDBJ databases">
        <title>Comparative genomics of biotechnologically important yeasts.</title>
        <authorList>
            <consortium name="DOE Joint Genome Institute"/>
            <person name="Riley R."/>
            <person name="Haridas S."/>
            <person name="Wolfe K.H."/>
            <person name="Lopes M.R."/>
            <person name="Hittinger C.T."/>
            <person name="Goker M."/>
            <person name="Salamov A."/>
            <person name="Wisecaver J."/>
            <person name="Long T.M."/>
            <person name="Aerts A.L."/>
            <person name="Barry K."/>
            <person name="Choi C."/>
            <person name="Clum A."/>
            <person name="Coughlan A.Y."/>
            <person name="Deshpande S."/>
            <person name="Douglass A.P."/>
            <person name="Hanson S.J."/>
            <person name="Klenk H.-P."/>
            <person name="Labutti K."/>
            <person name="Lapidus A."/>
            <person name="Lindquist E."/>
            <person name="Lipzen A."/>
            <person name="Meier-Kolthoff J.P."/>
            <person name="Ohm R.A."/>
            <person name="Otillar R.P."/>
            <person name="Pangilinan J."/>
            <person name="Peng Y."/>
            <person name="Rokas A."/>
            <person name="Rosa C.A."/>
            <person name="Scheuner C."/>
            <person name="Sibirny A.A."/>
            <person name="Slot J.C."/>
            <person name="Stielow J.B."/>
            <person name="Sun H."/>
            <person name="Kurtzman C.P."/>
            <person name="Blackwell M."/>
            <person name="Grigoriev I.V."/>
            <person name="Jeffries T.W."/>
        </authorList>
    </citation>
    <scope>NUCLEOTIDE SEQUENCE [LARGE SCALE GENOMIC DNA]</scope>
    <source>
        <strain evidence="4">NRRL Y-12698</strain>
    </source>
</reference>
<dbReference type="PANTHER" id="PTHR10026">
    <property type="entry name" value="CYCLIN"/>
    <property type="match status" value="1"/>
</dbReference>
<evidence type="ECO:0000256" key="1">
    <source>
        <dbReference type="RuleBase" id="RU000383"/>
    </source>
</evidence>
<dbReference type="GO" id="GO:0000122">
    <property type="term" value="P:negative regulation of transcription by RNA polymerase II"/>
    <property type="evidence" value="ECO:0007669"/>
    <property type="project" value="EnsemblFungi"/>
</dbReference>
<name>A0A1E3QUW3_9ASCO</name>
<dbReference type="PIRSF" id="PIRSF028758">
    <property type="entry name" value="Cyclin, C/H/G types"/>
    <property type="match status" value="1"/>
</dbReference>
<dbReference type="STRING" id="984486.A0A1E3QUW3"/>
<comment type="similarity">
    <text evidence="1">Belongs to the cyclin family.</text>
</comment>
<dbReference type="GO" id="GO:0000411">
    <property type="term" value="P:positive regulation of transcription by galactose"/>
    <property type="evidence" value="ECO:0007669"/>
    <property type="project" value="EnsemblFungi"/>
</dbReference>
<dbReference type="SMART" id="SM00385">
    <property type="entry name" value="CYCLIN"/>
    <property type="match status" value="1"/>
</dbReference>
<dbReference type="Pfam" id="PF00134">
    <property type="entry name" value="Cyclin_N"/>
    <property type="match status" value="1"/>
</dbReference>
<dbReference type="Proteomes" id="UP000094336">
    <property type="component" value="Unassembled WGS sequence"/>
</dbReference>
<dbReference type="SUPFAM" id="SSF47954">
    <property type="entry name" value="Cyclin-like"/>
    <property type="match status" value="2"/>
</dbReference>
<dbReference type="InterPro" id="IPR036915">
    <property type="entry name" value="Cyclin-like_sf"/>
</dbReference>
<dbReference type="GO" id="GO:0045944">
    <property type="term" value="P:positive regulation of transcription by RNA polymerase II"/>
    <property type="evidence" value="ECO:0007669"/>
    <property type="project" value="EnsemblFungi"/>
</dbReference>
<dbReference type="EMBL" id="KV454427">
    <property type="protein sequence ID" value="ODQ81459.1"/>
    <property type="molecule type" value="Genomic_DNA"/>
</dbReference>
<dbReference type="GO" id="GO:0016538">
    <property type="term" value="F:cyclin-dependent protein serine/threonine kinase regulator activity"/>
    <property type="evidence" value="ECO:0007669"/>
    <property type="project" value="EnsemblFungi"/>
</dbReference>
<organism evidence="3 4">
    <name type="scientific">Babjeviella inositovora NRRL Y-12698</name>
    <dbReference type="NCBI Taxonomy" id="984486"/>
    <lineage>
        <taxon>Eukaryota</taxon>
        <taxon>Fungi</taxon>
        <taxon>Dikarya</taxon>
        <taxon>Ascomycota</taxon>
        <taxon>Saccharomycotina</taxon>
        <taxon>Pichiomycetes</taxon>
        <taxon>Serinales incertae sedis</taxon>
        <taxon>Babjeviella</taxon>
    </lineage>
</organism>
<sequence>MSADFWNSTQRSQWQFTRESLAQARKNVLAIEKKMGERGEISQVNIPYHTYMRIFLHQLILKLGRRIAVRQIAIATAEVYTTRFLTQASIKETNPYLLVTTCLYLACKIEECSQHIRTIVNEARNLWPEYVPHDATKVAEFEFYLIQELNSYMVLHHPYRSLLQINDVFKELAGIRNSDPHPEDASLVLSPNELQNCWSIINDSYITDLHILYPPHIISVASVFMTIVLQQSSPNQNSSDPANFSLGLDSTDGSLYFSSHSRTLHSAIPEVNPFTGRVEASTVLSEPSARITMFTRWLGATNVDLEEVIDAIQEMIVLYSMWEHYDESQIKRSLSVMLLGR</sequence>
<dbReference type="InterPro" id="IPR043198">
    <property type="entry name" value="Cyclin/Ssn8"/>
</dbReference>
<keyword evidence="4" id="KW-1185">Reference proteome</keyword>
<keyword evidence="1" id="KW-0195">Cyclin</keyword>
<evidence type="ECO:0000313" key="4">
    <source>
        <dbReference type="Proteomes" id="UP000094336"/>
    </source>
</evidence>
<dbReference type="GO" id="GO:0051321">
    <property type="term" value="P:meiotic cell cycle"/>
    <property type="evidence" value="ECO:0007669"/>
    <property type="project" value="EnsemblFungi"/>
</dbReference>
<dbReference type="GO" id="GO:1990508">
    <property type="term" value="C:CKM complex"/>
    <property type="evidence" value="ECO:0007669"/>
    <property type="project" value="EnsemblFungi"/>
</dbReference>
<protein>
    <recommendedName>
        <fullName evidence="2">Cyclin-like domain-containing protein</fullName>
    </recommendedName>
</protein>
<feature type="domain" description="Cyclin-like" evidence="2">
    <location>
        <begin position="58"/>
        <end position="157"/>
    </location>
</feature>
<dbReference type="GO" id="GO:0016592">
    <property type="term" value="C:mediator complex"/>
    <property type="evidence" value="ECO:0007669"/>
    <property type="project" value="EnsemblFungi"/>
</dbReference>
<evidence type="ECO:0000313" key="3">
    <source>
        <dbReference type="EMBL" id="ODQ81459.1"/>
    </source>
</evidence>
<dbReference type="AlphaFoldDB" id="A0A1E3QUW3"/>
<accession>A0A1E3QUW3</accession>
<dbReference type="RefSeq" id="XP_018986787.1">
    <property type="nucleotide sequence ID" value="XM_019131598.1"/>
</dbReference>
<dbReference type="OrthoDB" id="10266018at2759"/>
<dbReference type="InterPro" id="IPR013763">
    <property type="entry name" value="Cyclin-like_dom"/>
</dbReference>